<evidence type="ECO:0000256" key="3">
    <source>
        <dbReference type="ARBA" id="ARBA00004406"/>
    </source>
</evidence>
<dbReference type="InterPro" id="IPR036396">
    <property type="entry name" value="Cyt_P450_sf"/>
</dbReference>
<evidence type="ECO:0000256" key="11">
    <source>
        <dbReference type="ARBA" id="ARBA00023033"/>
    </source>
</evidence>
<dbReference type="PANTHER" id="PTHR24292">
    <property type="entry name" value="CYTOCHROME P450"/>
    <property type="match status" value="1"/>
</dbReference>
<dbReference type="FunFam" id="1.10.630.10:FF:000042">
    <property type="entry name" value="Cytochrome P450"/>
    <property type="match status" value="1"/>
</dbReference>
<feature type="binding site" description="axial binding residue" evidence="13">
    <location>
        <position position="461"/>
    </location>
    <ligand>
        <name>heme</name>
        <dbReference type="ChEBI" id="CHEBI:30413"/>
    </ligand>
    <ligandPart>
        <name>Fe</name>
        <dbReference type="ChEBI" id="CHEBI:18248"/>
    </ligandPart>
</feature>
<evidence type="ECO:0000313" key="15">
    <source>
        <dbReference type="EMBL" id="KAK5638807.1"/>
    </source>
</evidence>
<dbReference type="PROSITE" id="PS00086">
    <property type="entry name" value="CYTOCHROME_P450"/>
    <property type="match status" value="1"/>
</dbReference>
<comment type="subcellular location">
    <subcellularLocation>
        <location evidence="3">Endoplasmic reticulum membrane</location>
        <topology evidence="3">Peripheral membrane protein</topology>
    </subcellularLocation>
    <subcellularLocation>
        <location evidence="2">Microsome membrane</location>
        <topology evidence="2">Peripheral membrane protein</topology>
    </subcellularLocation>
</comment>
<evidence type="ECO:0000256" key="13">
    <source>
        <dbReference type="PIRSR" id="PIRSR602401-1"/>
    </source>
</evidence>
<dbReference type="GO" id="GO:0005789">
    <property type="term" value="C:endoplasmic reticulum membrane"/>
    <property type="evidence" value="ECO:0007669"/>
    <property type="project" value="UniProtKB-SubCell"/>
</dbReference>
<evidence type="ECO:0000256" key="1">
    <source>
        <dbReference type="ARBA" id="ARBA00001971"/>
    </source>
</evidence>
<keyword evidence="10 13" id="KW-0408">Iron</keyword>
<evidence type="ECO:0000256" key="6">
    <source>
        <dbReference type="ARBA" id="ARBA00022723"/>
    </source>
</evidence>
<dbReference type="PRINTS" id="PR00463">
    <property type="entry name" value="EP450I"/>
</dbReference>
<evidence type="ECO:0000313" key="16">
    <source>
        <dbReference type="Proteomes" id="UP001329430"/>
    </source>
</evidence>
<dbReference type="GO" id="GO:0005506">
    <property type="term" value="F:iron ion binding"/>
    <property type="evidence" value="ECO:0007669"/>
    <property type="project" value="InterPro"/>
</dbReference>
<comment type="caution">
    <text evidence="15">The sequence shown here is derived from an EMBL/GenBank/DDBJ whole genome shotgun (WGS) entry which is preliminary data.</text>
</comment>
<dbReference type="GO" id="GO:0016705">
    <property type="term" value="F:oxidoreductase activity, acting on paired donors, with incorporation or reduction of molecular oxygen"/>
    <property type="evidence" value="ECO:0007669"/>
    <property type="project" value="InterPro"/>
</dbReference>
<accession>A0AAN7ZCS6</accession>
<dbReference type="InterPro" id="IPR001128">
    <property type="entry name" value="Cyt_P450"/>
</dbReference>
<dbReference type="PRINTS" id="PR00385">
    <property type="entry name" value="P450"/>
</dbReference>
<evidence type="ECO:0000256" key="10">
    <source>
        <dbReference type="ARBA" id="ARBA00023004"/>
    </source>
</evidence>
<dbReference type="InterPro" id="IPR017972">
    <property type="entry name" value="Cyt_P450_CS"/>
</dbReference>
<dbReference type="InterPro" id="IPR002401">
    <property type="entry name" value="Cyt_P450_E_grp-I"/>
</dbReference>
<keyword evidence="5 13" id="KW-0349">Heme</keyword>
<dbReference type="EMBL" id="JAVRBK010000010">
    <property type="protein sequence ID" value="KAK5638807.1"/>
    <property type="molecule type" value="Genomic_DNA"/>
</dbReference>
<keyword evidence="6 13" id="KW-0479">Metal-binding</keyword>
<dbReference type="InterPro" id="IPR050476">
    <property type="entry name" value="Insect_CytP450_Detox"/>
</dbReference>
<organism evidence="15 16">
    <name type="scientific">Pyrocoelia pectoralis</name>
    <dbReference type="NCBI Taxonomy" id="417401"/>
    <lineage>
        <taxon>Eukaryota</taxon>
        <taxon>Metazoa</taxon>
        <taxon>Ecdysozoa</taxon>
        <taxon>Arthropoda</taxon>
        <taxon>Hexapoda</taxon>
        <taxon>Insecta</taxon>
        <taxon>Pterygota</taxon>
        <taxon>Neoptera</taxon>
        <taxon>Endopterygota</taxon>
        <taxon>Coleoptera</taxon>
        <taxon>Polyphaga</taxon>
        <taxon>Elateriformia</taxon>
        <taxon>Elateroidea</taxon>
        <taxon>Lampyridae</taxon>
        <taxon>Lampyrinae</taxon>
        <taxon>Pyrocoelia</taxon>
    </lineage>
</organism>
<dbReference type="PANTHER" id="PTHR24292:SF100">
    <property type="entry name" value="CYTOCHROME P450 6A16, ISOFORM B-RELATED"/>
    <property type="match status" value="1"/>
</dbReference>
<dbReference type="Gene3D" id="1.10.630.10">
    <property type="entry name" value="Cytochrome P450"/>
    <property type="match status" value="1"/>
</dbReference>
<sequence length="516" mass="59581">MDFLTIIVTTFLVLVASFILLTKACFAYWKWKGVYSLKPIIPFGNAKEAILQREDIGTSFRKFYDTVKENRKKFGGYYFFMRPIFVPVDLDLVKRIMVNDFSHFTNHVIHVDEEYDPLSIHLFAMKGARWKNLRIKLTPTFTSGKMKMMFETLVLCSTNLTVVIDEMVDQKEPIDIKEVIARFATDIIGSCAFGLECNSLKNPDSEFRRYGKLFFDTSLRDSIVRLLTITLPEFFTIFRVRSHRKDVTEFFMNIMQQTVRYRETNNIIRSDFLHLLLQIKNNVKITENDVGDMNSGKIANESEASLTMKELAAQCFVFFLAGFETSSTTATFCMYELVANTKLQDALREEIVTVLDKYEGKITYDAIMEMTFMDKCINETLRKYPPVPVHTRECTKTYKVPNTDVVLKKGSYLFIPVYGIQMDKDYYPDPEKFDPERFSDENKALRHSSAWIPFGDGPRTCIGLRFGIMQTKVALTVLLKNYKFVLNSKTETPLKIDPGSFILSTVSGIWLNATKV</sequence>
<evidence type="ECO:0000256" key="7">
    <source>
        <dbReference type="ARBA" id="ARBA00022824"/>
    </source>
</evidence>
<keyword evidence="11 14" id="KW-0503">Monooxygenase</keyword>
<keyword evidence="7" id="KW-0256">Endoplasmic reticulum</keyword>
<dbReference type="Pfam" id="PF00067">
    <property type="entry name" value="p450"/>
    <property type="match status" value="1"/>
</dbReference>
<dbReference type="Proteomes" id="UP001329430">
    <property type="component" value="Chromosome 10"/>
</dbReference>
<evidence type="ECO:0000256" key="9">
    <source>
        <dbReference type="ARBA" id="ARBA00023002"/>
    </source>
</evidence>
<keyword evidence="12" id="KW-0472">Membrane</keyword>
<dbReference type="AlphaFoldDB" id="A0AAN7ZCS6"/>
<keyword evidence="16" id="KW-1185">Reference proteome</keyword>
<dbReference type="GO" id="GO:0020037">
    <property type="term" value="F:heme binding"/>
    <property type="evidence" value="ECO:0007669"/>
    <property type="project" value="InterPro"/>
</dbReference>
<dbReference type="CDD" id="cd11056">
    <property type="entry name" value="CYP6-like"/>
    <property type="match status" value="1"/>
</dbReference>
<evidence type="ECO:0000256" key="12">
    <source>
        <dbReference type="ARBA" id="ARBA00023136"/>
    </source>
</evidence>
<comment type="similarity">
    <text evidence="4 14">Belongs to the cytochrome P450 family.</text>
</comment>
<evidence type="ECO:0000256" key="4">
    <source>
        <dbReference type="ARBA" id="ARBA00010617"/>
    </source>
</evidence>
<evidence type="ECO:0008006" key="17">
    <source>
        <dbReference type="Google" id="ProtNLM"/>
    </source>
</evidence>
<dbReference type="GO" id="GO:0004497">
    <property type="term" value="F:monooxygenase activity"/>
    <property type="evidence" value="ECO:0007669"/>
    <property type="project" value="UniProtKB-KW"/>
</dbReference>
<proteinExistence type="inferred from homology"/>
<gene>
    <name evidence="15" type="ORF">RI129_013102</name>
</gene>
<keyword evidence="9 14" id="KW-0560">Oxidoreductase</keyword>
<evidence type="ECO:0000256" key="8">
    <source>
        <dbReference type="ARBA" id="ARBA00022848"/>
    </source>
</evidence>
<evidence type="ECO:0000256" key="2">
    <source>
        <dbReference type="ARBA" id="ARBA00004174"/>
    </source>
</evidence>
<keyword evidence="8" id="KW-0492">Microsome</keyword>
<evidence type="ECO:0000256" key="14">
    <source>
        <dbReference type="RuleBase" id="RU000461"/>
    </source>
</evidence>
<evidence type="ECO:0000256" key="5">
    <source>
        <dbReference type="ARBA" id="ARBA00022617"/>
    </source>
</evidence>
<protein>
    <recommendedName>
        <fullName evidence="17">Cytochrome P450</fullName>
    </recommendedName>
</protein>
<reference evidence="15 16" key="1">
    <citation type="journal article" date="2024" name="Insects">
        <title>An Improved Chromosome-Level Genome Assembly of the Firefly Pyrocoelia pectoralis.</title>
        <authorList>
            <person name="Fu X."/>
            <person name="Meyer-Rochow V.B."/>
            <person name="Ballantyne L."/>
            <person name="Zhu X."/>
        </authorList>
    </citation>
    <scope>NUCLEOTIDE SEQUENCE [LARGE SCALE GENOMIC DNA]</scope>
    <source>
        <strain evidence="15">XCY_ONT2</strain>
    </source>
</reference>
<comment type="cofactor">
    <cofactor evidence="1 13">
        <name>heme</name>
        <dbReference type="ChEBI" id="CHEBI:30413"/>
    </cofactor>
</comment>
<dbReference type="SUPFAM" id="SSF48264">
    <property type="entry name" value="Cytochrome P450"/>
    <property type="match status" value="1"/>
</dbReference>
<name>A0AAN7ZCS6_9COLE</name>